<dbReference type="Proteomes" id="UP000005336">
    <property type="component" value="Unassembled WGS sequence"/>
</dbReference>
<dbReference type="STRING" id="1030841.HMPREF9370_2080"/>
<dbReference type="HOGENOM" id="CLU_3170727_0_0_4"/>
<gene>
    <name evidence="1" type="ORF">HMPREF9370_2080</name>
</gene>
<dbReference type="EMBL" id="AGAZ01000070">
    <property type="protein sequence ID" value="EGZ44554.1"/>
    <property type="molecule type" value="Genomic_DNA"/>
</dbReference>
<protein>
    <submittedName>
        <fullName evidence="1">Uncharacterized protein</fullName>
    </submittedName>
</protein>
<comment type="caution">
    <text evidence="1">The sequence shown here is derived from an EMBL/GenBank/DDBJ whole genome shotgun (WGS) entry which is preliminary data.</text>
</comment>
<keyword evidence="2" id="KW-1185">Reference proteome</keyword>
<name>G4CST9_9NEIS</name>
<dbReference type="AlphaFoldDB" id="G4CST9"/>
<sequence length="47" mass="5253">MDACLKTTFSDRHLYYFKHLDLIPASPNVTESKLKSSSSMASALFLS</sequence>
<evidence type="ECO:0000313" key="2">
    <source>
        <dbReference type="Proteomes" id="UP000005336"/>
    </source>
</evidence>
<accession>G4CST9</accession>
<proteinExistence type="predicted"/>
<evidence type="ECO:0000313" key="1">
    <source>
        <dbReference type="EMBL" id="EGZ44554.1"/>
    </source>
</evidence>
<reference evidence="1 2" key="1">
    <citation type="submission" date="2011-06" db="EMBL/GenBank/DDBJ databases">
        <authorList>
            <person name="Muzny D."/>
            <person name="Qin X."/>
            <person name="Deng J."/>
            <person name="Jiang H."/>
            <person name="Liu Y."/>
            <person name="Qu J."/>
            <person name="Song X.-Z."/>
            <person name="Zhang L."/>
            <person name="Thornton R."/>
            <person name="Coyle M."/>
            <person name="Francisco L."/>
            <person name="Jackson L."/>
            <person name="Javaid M."/>
            <person name="Korchina V."/>
            <person name="Kovar C."/>
            <person name="Mata R."/>
            <person name="Mathew T."/>
            <person name="Ngo R."/>
            <person name="Nguyen L."/>
            <person name="Nguyen N."/>
            <person name="Okwuonu G."/>
            <person name="Ongeri F."/>
            <person name="Pham C."/>
            <person name="Simmons D."/>
            <person name="Wilczek-Boney K."/>
            <person name="Hale W."/>
            <person name="Jakkamsetti A."/>
            <person name="Pham P."/>
            <person name="Ruth R."/>
            <person name="San Lucas F."/>
            <person name="Warren J."/>
            <person name="Zhang J."/>
            <person name="Zhao Z."/>
            <person name="Zhou C."/>
            <person name="Zhu D."/>
            <person name="Lee S."/>
            <person name="Bess C."/>
            <person name="Blankenburg K."/>
            <person name="Forbes L."/>
            <person name="Fu Q."/>
            <person name="Gubbala S."/>
            <person name="Hirani K."/>
            <person name="Jayaseelan J.C."/>
            <person name="Lara F."/>
            <person name="Munidasa M."/>
            <person name="Palculict T."/>
            <person name="Patil S."/>
            <person name="Pu L.-L."/>
            <person name="Saada N."/>
            <person name="Tang L."/>
            <person name="Weissenberger G."/>
            <person name="Zhu Y."/>
            <person name="Hemphill L."/>
            <person name="Shang Y."/>
            <person name="Youmans B."/>
            <person name="Ayvaz T."/>
            <person name="Ross M."/>
            <person name="Santibanez J."/>
            <person name="Aqrawi P."/>
            <person name="Gross S."/>
            <person name="Joshi V."/>
            <person name="Fowler G."/>
            <person name="Nazareth L."/>
            <person name="Reid J."/>
            <person name="Worley K."/>
            <person name="Petrosino J."/>
            <person name="Highlander S."/>
            <person name="Gibbs R."/>
        </authorList>
    </citation>
    <scope>NUCLEOTIDE SEQUENCE [LARGE SCALE GENOMIC DNA]</scope>
    <source>
        <strain evidence="1 2">9715</strain>
    </source>
</reference>
<dbReference type="PATRIC" id="fig|1030841.3.peg.2071"/>
<organism evidence="1 2">
    <name type="scientific">Neisseria wadsworthii 9715</name>
    <dbReference type="NCBI Taxonomy" id="1030841"/>
    <lineage>
        <taxon>Bacteria</taxon>
        <taxon>Pseudomonadati</taxon>
        <taxon>Pseudomonadota</taxon>
        <taxon>Betaproteobacteria</taxon>
        <taxon>Neisseriales</taxon>
        <taxon>Neisseriaceae</taxon>
        <taxon>Neisseria</taxon>
    </lineage>
</organism>